<dbReference type="AlphaFoldDB" id="A0A8D9E8T4"/>
<evidence type="ECO:0000313" key="1">
    <source>
        <dbReference type="EMBL" id="CAG6743609.1"/>
    </source>
</evidence>
<reference evidence="1" key="1">
    <citation type="submission" date="2021-05" db="EMBL/GenBank/DDBJ databases">
        <authorList>
            <person name="Alioto T."/>
            <person name="Alioto T."/>
            <person name="Gomez Garrido J."/>
        </authorList>
    </citation>
    <scope>NUCLEOTIDE SEQUENCE</scope>
</reference>
<name>A0A8D9E8T4_9HEMI</name>
<accession>A0A8D9E8T4</accession>
<proteinExistence type="predicted"/>
<dbReference type="EMBL" id="HBUF01450825">
    <property type="protein sequence ID" value="CAG6743609.1"/>
    <property type="molecule type" value="Transcribed_RNA"/>
</dbReference>
<protein>
    <submittedName>
        <fullName evidence="1">Uncharacterized protein</fullName>
    </submittedName>
</protein>
<sequence length="139" mass="15645">MNGTWYLNVSGGRVLSYPTIQLGTHERTCKDIPPATIQYPHELTCKDVPPGKLSARLFRLNFPPEYFPPLFLISDDTVNIFPTDFGLLGALDDDMKLSGSSPFISTRVFGKAIAECWLLPKNSTFSWISDGRFRRKSTK</sequence>
<organism evidence="1">
    <name type="scientific">Cacopsylla melanoneura</name>
    <dbReference type="NCBI Taxonomy" id="428564"/>
    <lineage>
        <taxon>Eukaryota</taxon>
        <taxon>Metazoa</taxon>
        <taxon>Ecdysozoa</taxon>
        <taxon>Arthropoda</taxon>
        <taxon>Hexapoda</taxon>
        <taxon>Insecta</taxon>
        <taxon>Pterygota</taxon>
        <taxon>Neoptera</taxon>
        <taxon>Paraneoptera</taxon>
        <taxon>Hemiptera</taxon>
        <taxon>Sternorrhyncha</taxon>
        <taxon>Psylloidea</taxon>
        <taxon>Psyllidae</taxon>
        <taxon>Psyllinae</taxon>
        <taxon>Cacopsylla</taxon>
    </lineage>
</organism>